<dbReference type="PANTHER" id="PTHR32179:SF3">
    <property type="entry name" value="NICOTINATE-NUCLEOTIDE PYROPHOSPHORYLASE [CARBOXYLATING]"/>
    <property type="match status" value="1"/>
</dbReference>
<evidence type="ECO:0000256" key="6">
    <source>
        <dbReference type="ARBA" id="ARBA00020990"/>
    </source>
</evidence>
<evidence type="ECO:0000256" key="11">
    <source>
        <dbReference type="ARBA" id="ARBA00047445"/>
    </source>
</evidence>
<dbReference type="FunFam" id="3.90.1170.20:FF:000003">
    <property type="entry name" value="Nicotinate-nucleotide pyrophosphorylase [carboxylating]"/>
    <property type="match status" value="1"/>
</dbReference>
<keyword evidence="16" id="KW-1185">Reference proteome</keyword>
<comment type="catalytic activity">
    <reaction evidence="11 12">
        <text>nicotinate beta-D-ribonucleotide + CO2 + diphosphate = quinolinate + 5-phospho-alpha-D-ribose 1-diphosphate + 2 H(+)</text>
        <dbReference type="Rhea" id="RHEA:12733"/>
        <dbReference type="ChEBI" id="CHEBI:15378"/>
        <dbReference type="ChEBI" id="CHEBI:16526"/>
        <dbReference type="ChEBI" id="CHEBI:29959"/>
        <dbReference type="ChEBI" id="CHEBI:33019"/>
        <dbReference type="ChEBI" id="CHEBI:57502"/>
        <dbReference type="ChEBI" id="CHEBI:58017"/>
        <dbReference type="EC" id="2.4.2.19"/>
    </reaction>
</comment>
<comment type="pathway">
    <text evidence="2 12">Cofactor biosynthesis; NAD(+) biosynthesis; nicotinate D-ribonucleotide from quinolinate: step 1/1.</text>
</comment>
<evidence type="ECO:0000256" key="7">
    <source>
        <dbReference type="ARBA" id="ARBA00022642"/>
    </source>
</evidence>
<dbReference type="FunFam" id="3.20.20.70:FF:000090">
    <property type="entry name" value="Nicotinate-nucleotide pyrophosphorylase [carboxylating]"/>
    <property type="match status" value="1"/>
</dbReference>
<evidence type="ECO:0000259" key="13">
    <source>
        <dbReference type="Pfam" id="PF01729"/>
    </source>
</evidence>
<proteinExistence type="inferred from homology"/>
<dbReference type="AlphaFoldDB" id="A0A1R1XH27"/>
<dbReference type="Gene3D" id="3.90.1170.20">
    <property type="entry name" value="Quinolinate phosphoribosyl transferase, N-terminal domain"/>
    <property type="match status" value="1"/>
</dbReference>
<evidence type="ECO:0000313" key="15">
    <source>
        <dbReference type="EMBL" id="OMJ13930.1"/>
    </source>
</evidence>
<evidence type="ECO:0000256" key="10">
    <source>
        <dbReference type="ARBA" id="ARBA00033102"/>
    </source>
</evidence>
<comment type="subunit">
    <text evidence="4 12">Hexamer formed by 3 homodimers.</text>
</comment>
<dbReference type="InterPro" id="IPR027277">
    <property type="entry name" value="NadC/ModD"/>
</dbReference>
<dbReference type="GO" id="GO:0034213">
    <property type="term" value="P:quinolinate catabolic process"/>
    <property type="evidence" value="ECO:0007669"/>
    <property type="project" value="TreeGrafter"/>
</dbReference>
<dbReference type="Proteomes" id="UP000187283">
    <property type="component" value="Unassembled WGS sequence"/>
</dbReference>
<dbReference type="GO" id="GO:0005737">
    <property type="term" value="C:cytoplasm"/>
    <property type="evidence" value="ECO:0007669"/>
    <property type="project" value="TreeGrafter"/>
</dbReference>
<dbReference type="GO" id="GO:0009435">
    <property type="term" value="P:NAD+ biosynthetic process"/>
    <property type="evidence" value="ECO:0007669"/>
    <property type="project" value="UniProtKB-UniPathway"/>
</dbReference>
<reference evidence="15 16" key="1">
    <citation type="submission" date="2017-01" db="EMBL/GenBank/DDBJ databases">
        <authorList>
            <person name="Mah S.A."/>
            <person name="Swanson W.J."/>
            <person name="Moy G.W."/>
            <person name="Vacquier V.D."/>
        </authorList>
    </citation>
    <scope>NUCLEOTIDE SEQUENCE [LARGE SCALE GENOMIC DNA]</scope>
    <source>
        <strain evidence="15 16">GSMNP</strain>
    </source>
</reference>
<dbReference type="InterPro" id="IPR022412">
    <property type="entry name" value="Quinolinate_PRibosylTrfase_N"/>
</dbReference>
<evidence type="ECO:0000256" key="3">
    <source>
        <dbReference type="ARBA" id="ARBA00009400"/>
    </source>
</evidence>
<dbReference type="EC" id="2.4.2.19" evidence="5 12"/>
<keyword evidence="9 12" id="KW-0808">Transferase</keyword>
<dbReference type="UniPathway" id="UPA00253">
    <property type="reaction ID" value="UER00331"/>
</dbReference>
<dbReference type="SUPFAM" id="SSF51690">
    <property type="entry name" value="Nicotinate/Quinolinate PRTase C-terminal domain-like"/>
    <property type="match status" value="1"/>
</dbReference>
<keyword evidence="8 12" id="KW-0328">Glycosyltransferase</keyword>
<feature type="domain" description="Quinolinate phosphoribosyl transferase C-terminal" evidence="13">
    <location>
        <begin position="111"/>
        <end position="285"/>
    </location>
</feature>
<evidence type="ECO:0000256" key="2">
    <source>
        <dbReference type="ARBA" id="ARBA00004893"/>
    </source>
</evidence>
<evidence type="ECO:0000256" key="12">
    <source>
        <dbReference type="PIRNR" id="PIRNR006250"/>
    </source>
</evidence>
<dbReference type="STRING" id="133412.A0A1R1XH27"/>
<evidence type="ECO:0000256" key="1">
    <source>
        <dbReference type="ARBA" id="ARBA00003237"/>
    </source>
</evidence>
<dbReference type="PANTHER" id="PTHR32179">
    <property type="entry name" value="NICOTINATE-NUCLEOTIDE PYROPHOSPHORYLASE [CARBOXYLATING]"/>
    <property type="match status" value="1"/>
</dbReference>
<dbReference type="Pfam" id="PF02749">
    <property type="entry name" value="QRPTase_N"/>
    <property type="match status" value="1"/>
</dbReference>
<sequence length="289" mass="31369">MENLLCSSISSTISGWLAEDIPSFDYGGYVVGSVEKIGHIYGKARGILAGVPFANEVFKQLGCKIEWFMEEGNEVDYNGTRIVVAKVTGPSNKILQGERLALNILARCSGIATRARKLKNLAEKNNYNGYIAGTRKTTPGFRLIEKYGMLVGGIDGHRMDLSSMIMLKDNHVWSTGSITNAVKSARKVGGFSVKIEVECQSVEEANEAITAGADIVMLDNFGPSALKEGACTIKQEWSQKGRQILVEASGGITEDTIQDFFSPDIDIISLGSVTQGVPFIDFSLKIQKE</sequence>
<dbReference type="Pfam" id="PF01729">
    <property type="entry name" value="QRPTase_C"/>
    <property type="match status" value="1"/>
</dbReference>
<comment type="similarity">
    <text evidence="3 12">Belongs to the NadC/ModD family.</text>
</comment>
<evidence type="ECO:0000256" key="4">
    <source>
        <dbReference type="ARBA" id="ARBA00011218"/>
    </source>
</evidence>
<evidence type="ECO:0000313" key="16">
    <source>
        <dbReference type="Proteomes" id="UP000187283"/>
    </source>
</evidence>
<dbReference type="InterPro" id="IPR036068">
    <property type="entry name" value="Nicotinate_pribotase-like_C"/>
</dbReference>
<feature type="domain" description="Quinolinate phosphoribosyl transferase N-terminal" evidence="14">
    <location>
        <begin position="39"/>
        <end position="109"/>
    </location>
</feature>
<protein>
    <recommendedName>
        <fullName evidence="6 12">Nicotinate-nucleotide pyrophosphorylase [carboxylating]</fullName>
        <ecNumber evidence="5 12">2.4.2.19</ecNumber>
    </recommendedName>
    <alternativeName>
        <fullName evidence="10 12">Quinolinate phosphoribosyltransferase [decarboxylating]</fullName>
    </alternativeName>
</protein>
<organism evidence="15 16">
    <name type="scientific">Smittium culicis</name>
    <dbReference type="NCBI Taxonomy" id="133412"/>
    <lineage>
        <taxon>Eukaryota</taxon>
        <taxon>Fungi</taxon>
        <taxon>Fungi incertae sedis</taxon>
        <taxon>Zoopagomycota</taxon>
        <taxon>Kickxellomycotina</taxon>
        <taxon>Harpellomycetes</taxon>
        <taxon>Harpellales</taxon>
        <taxon>Legeriomycetaceae</taxon>
        <taxon>Smittium</taxon>
    </lineage>
</organism>
<evidence type="ECO:0000256" key="8">
    <source>
        <dbReference type="ARBA" id="ARBA00022676"/>
    </source>
</evidence>
<dbReference type="OrthoDB" id="10067394at2759"/>
<evidence type="ECO:0000256" key="5">
    <source>
        <dbReference type="ARBA" id="ARBA00011944"/>
    </source>
</evidence>
<dbReference type="NCBIfam" id="TIGR00078">
    <property type="entry name" value="nadC"/>
    <property type="match status" value="1"/>
</dbReference>
<dbReference type="InterPro" id="IPR002638">
    <property type="entry name" value="Quinolinate_PRibosylTrfase_C"/>
</dbReference>
<dbReference type="InterPro" id="IPR037128">
    <property type="entry name" value="Quinolinate_PRibosylTase_N_sf"/>
</dbReference>
<dbReference type="CDD" id="cd01572">
    <property type="entry name" value="QPRTase"/>
    <property type="match status" value="1"/>
</dbReference>
<comment type="caution">
    <text evidence="15">The sequence shown here is derived from an EMBL/GenBank/DDBJ whole genome shotgun (WGS) entry which is preliminary data.</text>
</comment>
<gene>
    <name evidence="15" type="ORF">AYI70_g8206</name>
</gene>
<evidence type="ECO:0000256" key="9">
    <source>
        <dbReference type="ARBA" id="ARBA00022679"/>
    </source>
</evidence>
<dbReference type="InterPro" id="IPR004393">
    <property type="entry name" value="NadC"/>
</dbReference>
<name>A0A1R1XH27_9FUNG</name>
<dbReference type="EMBL" id="LSSN01003264">
    <property type="protein sequence ID" value="OMJ13930.1"/>
    <property type="molecule type" value="Genomic_DNA"/>
</dbReference>
<dbReference type="PIRSF" id="PIRSF006250">
    <property type="entry name" value="NadC_ModD"/>
    <property type="match status" value="1"/>
</dbReference>
<accession>A0A1R1XH27</accession>
<dbReference type="InterPro" id="IPR013785">
    <property type="entry name" value="Aldolase_TIM"/>
</dbReference>
<keyword evidence="7 12" id="KW-0662">Pyridine nucleotide biosynthesis</keyword>
<evidence type="ECO:0000259" key="14">
    <source>
        <dbReference type="Pfam" id="PF02749"/>
    </source>
</evidence>
<dbReference type="SUPFAM" id="SSF54675">
    <property type="entry name" value="Nicotinate/Quinolinate PRTase N-terminal domain-like"/>
    <property type="match status" value="1"/>
</dbReference>
<dbReference type="GO" id="GO:0004514">
    <property type="term" value="F:nicotinate-nucleotide diphosphorylase (carboxylating) activity"/>
    <property type="evidence" value="ECO:0007669"/>
    <property type="project" value="UniProtKB-EC"/>
</dbReference>
<comment type="function">
    <text evidence="1 12">Involved in the catabolism of quinolinic acid (QA).</text>
</comment>
<dbReference type="Gene3D" id="3.20.20.70">
    <property type="entry name" value="Aldolase class I"/>
    <property type="match status" value="1"/>
</dbReference>